<evidence type="ECO:0000313" key="11">
    <source>
        <dbReference type="EMBL" id="HIV04577.1"/>
    </source>
</evidence>
<dbReference type="CDD" id="cd16913">
    <property type="entry name" value="YkuD_like"/>
    <property type="match status" value="1"/>
</dbReference>
<evidence type="ECO:0000259" key="10">
    <source>
        <dbReference type="PROSITE" id="PS52029"/>
    </source>
</evidence>
<evidence type="ECO:0000313" key="12">
    <source>
        <dbReference type="Proteomes" id="UP000886812"/>
    </source>
</evidence>
<dbReference type="InterPro" id="IPR050979">
    <property type="entry name" value="LD-transpeptidase"/>
</dbReference>
<dbReference type="InterPro" id="IPR005490">
    <property type="entry name" value="LD_TPept_cat_dom"/>
</dbReference>
<dbReference type="AlphaFoldDB" id="A0A9D1NJY0"/>
<name>A0A9D1NJY0_9BACT</name>
<evidence type="ECO:0000256" key="3">
    <source>
        <dbReference type="ARBA" id="ARBA00022676"/>
    </source>
</evidence>
<gene>
    <name evidence="11" type="ORF">IAC75_05465</name>
</gene>
<protein>
    <submittedName>
        <fullName evidence="11">L,D-transpeptidase</fullName>
    </submittedName>
</protein>
<reference evidence="11" key="2">
    <citation type="journal article" date="2021" name="PeerJ">
        <title>Extensive microbial diversity within the chicken gut microbiome revealed by metagenomics and culture.</title>
        <authorList>
            <person name="Gilroy R."/>
            <person name="Ravi A."/>
            <person name="Getino M."/>
            <person name="Pursley I."/>
            <person name="Horton D.L."/>
            <person name="Alikhan N.F."/>
            <person name="Baker D."/>
            <person name="Gharbi K."/>
            <person name="Hall N."/>
            <person name="Watson M."/>
            <person name="Adriaenssens E.M."/>
            <person name="Foster-Nyarko E."/>
            <person name="Jarju S."/>
            <person name="Secka A."/>
            <person name="Antonio M."/>
            <person name="Oren A."/>
            <person name="Chaudhuri R.R."/>
            <person name="La Ragione R."/>
            <person name="Hildebrand F."/>
            <person name="Pallen M.J."/>
        </authorList>
    </citation>
    <scope>NUCLEOTIDE SEQUENCE</scope>
    <source>
        <strain evidence="11">10669</strain>
    </source>
</reference>
<keyword evidence="4" id="KW-0808">Transferase</keyword>
<feature type="active site" description="Proton donor/acceptor" evidence="9">
    <location>
        <position position="124"/>
    </location>
</feature>
<dbReference type="PANTHER" id="PTHR30582">
    <property type="entry name" value="L,D-TRANSPEPTIDASE"/>
    <property type="match status" value="1"/>
</dbReference>
<evidence type="ECO:0000256" key="5">
    <source>
        <dbReference type="ARBA" id="ARBA00022801"/>
    </source>
</evidence>
<dbReference type="GO" id="GO:0071555">
    <property type="term" value="P:cell wall organization"/>
    <property type="evidence" value="ECO:0007669"/>
    <property type="project" value="UniProtKB-UniRule"/>
</dbReference>
<dbReference type="InterPro" id="IPR038063">
    <property type="entry name" value="Transpep_catalytic_dom"/>
</dbReference>
<keyword evidence="5" id="KW-0378">Hydrolase</keyword>
<dbReference type="PROSITE" id="PS52029">
    <property type="entry name" value="LD_TPASE"/>
    <property type="match status" value="1"/>
</dbReference>
<accession>A0A9D1NJY0</accession>
<evidence type="ECO:0000256" key="7">
    <source>
        <dbReference type="ARBA" id="ARBA00022984"/>
    </source>
</evidence>
<feature type="active site" description="Nucleophile" evidence="9">
    <location>
        <position position="140"/>
    </location>
</feature>
<dbReference type="SUPFAM" id="SSF141523">
    <property type="entry name" value="L,D-transpeptidase catalytic domain-like"/>
    <property type="match status" value="1"/>
</dbReference>
<keyword evidence="7 9" id="KW-0573">Peptidoglycan synthesis</keyword>
<dbReference type="GO" id="GO:0016757">
    <property type="term" value="F:glycosyltransferase activity"/>
    <property type="evidence" value="ECO:0007669"/>
    <property type="project" value="UniProtKB-KW"/>
</dbReference>
<reference evidence="11" key="1">
    <citation type="submission" date="2020-10" db="EMBL/GenBank/DDBJ databases">
        <authorList>
            <person name="Gilroy R."/>
        </authorList>
    </citation>
    <scope>NUCLEOTIDE SEQUENCE</scope>
    <source>
        <strain evidence="11">10669</strain>
    </source>
</reference>
<evidence type="ECO:0000256" key="1">
    <source>
        <dbReference type="ARBA" id="ARBA00004752"/>
    </source>
</evidence>
<dbReference type="EMBL" id="DVOG01000143">
    <property type="protein sequence ID" value="HIV04577.1"/>
    <property type="molecule type" value="Genomic_DNA"/>
</dbReference>
<keyword evidence="6 9" id="KW-0133">Cell shape</keyword>
<dbReference type="Pfam" id="PF03734">
    <property type="entry name" value="YkuD"/>
    <property type="match status" value="1"/>
</dbReference>
<dbReference type="GO" id="GO:0008360">
    <property type="term" value="P:regulation of cell shape"/>
    <property type="evidence" value="ECO:0007669"/>
    <property type="project" value="UniProtKB-UniRule"/>
</dbReference>
<evidence type="ECO:0000256" key="9">
    <source>
        <dbReference type="PROSITE-ProRule" id="PRU01373"/>
    </source>
</evidence>
<comment type="similarity">
    <text evidence="2">Belongs to the YkuD family.</text>
</comment>
<sequence length="172" mass="18233">MLGVPALPDALVASIPAQRLWHFRGDVLRAAYRISTSRAAPSCVKDSLGTPDGLFSVVEKIGAGAPAGTVFKARVSTGKHFSEFLKDAPGENLITSRILRLQGEEDGRNRGGNVDTYSRFVYIHGTNQEEKLGSPNSHGCILLGNADVVALFDALPDAPAGTPCARLFVSLT</sequence>
<comment type="pathway">
    <text evidence="1 9">Cell wall biogenesis; peptidoglycan biosynthesis.</text>
</comment>
<keyword evidence="8 9" id="KW-0961">Cell wall biogenesis/degradation</keyword>
<proteinExistence type="inferred from homology"/>
<evidence type="ECO:0000256" key="4">
    <source>
        <dbReference type="ARBA" id="ARBA00022679"/>
    </source>
</evidence>
<organism evidence="11 12">
    <name type="scientific">Candidatus Spyradosoma merdigallinarum</name>
    <dbReference type="NCBI Taxonomy" id="2840950"/>
    <lineage>
        <taxon>Bacteria</taxon>
        <taxon>Pseudomonadati</taxon>
        <taxon>Verrucomicrobiota</taxon>
        <taxon>Opitutia</taxon>
        <taxon>Opitutia incertae sedis</taxon>
        <taxon>Candidatus Spyradosoma</taxon>
    </lineage>
</organism>
<dbReference type="PANTHER" id="PTHR30582:SF24">
    <property type="entry name" value="L,D-TRANSPEPTIDASE ERFK_SRFK-RELATED"/>
    <property type="match status" value="1"/>
</dbReference>
<dbReference type="GO" id="GO:0071972">
    <property type="term" value="F:peptidoglycan L,D-transpeptidase activity"/>
    <property type="evidence" value="ECO:0007669"/>
    <property type="project" value="TreeGrafter"/>
</dbReference>
<evidence type="ECO:0000256" key="2">
    <source>
        <dbReference type="ARBA" id="ARBA00005992"/>
    </source>
</evidence>
<evidence type="ECO:0000256" key="8">
    <source>
        <dbReference type="ARBA" id="ARBA00023316"/>
    </source>
</evidence>
<dbReference type="GO" id="GO:0005576">
    <property type="term" value="C:extracellular region"/>
    <property type="evidence" value="ECO:0007669"/>
    <property type="project" value="TreeGrafter"/>
</dbReference>
<keyword evidence="3" id="KW-0328">Glycosyltransferase</keyword>
<dbReference type="Proteomes" id="UP000886812">
    <property type="component" value="Unassembled WGS sequence"/>
</dbReference>
<comment type="caution">
    <text evidence="11">The sequence shown here is derived from an EMBL/GenBank/DDBJ whole genome shotgun (WGS) entry which is preliminary data.</text>
</comment>
<evidence type="ECO:0000256" key="6">
    <source>
        <dbReference type="ARBA" id="ARBA00022960"/>
    </source>
</evidence>
<feature type="domain" description="L,D-TPase catalytic" evidence="10">
    <location>
        <begin position="9"/>
        <end position="167"/>
    </location>
</feature>
<dbReference type="GO" id="GO:0018104">
    <property type="term" value="P:peptidoglycan-protein cross-linking"/>
    <property type="evidence" value="ECO:0007669"/>
    <property type="project" value="TreeGrafter"/>
</dbReference>
<dbReference type="Gene3D" id="2.40.440.10">
    <property type="entry name" value="L,D-transpeptidase catalytic domain-like"/>
    <property type="match status" value="1"/>
</dbReference>